<reference evidence="1 2" key="1">
    <citation type="submission" date="2019-03" db="EMBL/GenBank/DDBJ databases">
        <title>Genomic Encyclopedia of Type Strains, Phase III (KMG-III): the genomes of soil and plant-associated and newly described type strains.</title>
        <authorList>
            <person name="Whitman W."/>
        </authorList>
    </citation>
    <scope>NUCLEOTIDE SEQUENCE [LARGE SCALE GENOMIC DNA]</scope>
    <source>
        <strain evidence="1 2">CECT 8446</strain>
    </source>
</reference>
<dbReference type="InterPro" id="IPR009050">
    <property type="entry name" value="Globin-like_sf"/>
</dbReference>
<dbReference type="GO" id="GO:0019825">
    <property type="term" value="F:oxygen binding"/>
    <property type="evidence" value="ECO:0007669"/>
    <property type="project" value="InterPro"/>
</dbReference>
<gene>
    <name evidence="1" type="ORF">DFQ04_2636</name>
</gene>
<dbReference type="Proteomes" id="UP000294535">
    <property type="component" value="Unassembled WGS sequence"/>
</dbReference>
<organism evidence="1 2">
    <name type="scientific">Algoriphagus boseongensis</name>
    <dbReference type="NCBI Taxonomy" id="1442587"/>
    <lineage>
        <taxon>Bacteria</taxon>
        <taxon>Pseudomonadati</taxon>
        <taxon>Bacteroidota</taxon>
        <taxon>Cytophagia</taxon>
        <taxon>Cytophagales</taxon>
        <taxon>Cyclobacteriaceae</taxon>
        <taxon>Algoriphagus</taxon>
    </lineage>
</organism>
<dbReference type="RefSeq" id="WP_133556517.1">
    <property type="nucleotide sequence ID" value="NZ_SNYF01000007.1"/>
</dbReference>
<dbReference type="GO" id="GO:0020037">
    <property type="term" value="F:heme binding"/>
    <property type="evidence" value="ECO:0007669"/>
    <property type="project" value="InterPro"/>
</dbReference>
<comment type="caution">
    <text evidence="1">The sequence shown here is derived from an EMBL/GenBank/DDBJ whole genome shotgun (WGS) entry which is preliminary data.</text>
</comment>
<dbReference type="CDD" id="cd08916">
    <property type="entry name" value="TrHb3_P"/>
    <property type="match status" value="1"/>
</dbReference>
<dbReference type="SUPFAM" id="SSF46458">
    <property type="entry name" value="Globin-like"/>
    <property type="match status" value="1"/>
</dbReference>
<evidence type="ECO:0000313" key="2">
    <source>
        <dbReference type="Proteomes" id="UP000294535"/>
    </source>
</evidence>
<dbReference type="AlphaFoldDB" id="A0A4R6T6F3"/>
<keyword evidence="2" id="KW-1185">Reference proteome</keyword>
<dbReference type="OrthoDB" id="25954at2"/>
<sequence>MKRLEIQSREEVDFLVRRFYEKVREHESLGHIFNEVVKDWDHHLVHLSDFWEMILLQTGPGKGKFNPTKVHQEVDKKVNHSISQAHFGNWLELWFQTIDTFFMGETAEFAKEHARRMAHMLFLRIWEMRDQDSKIS</sequence>
<protein>
    <submittedName>
        <fullName evidence="1">Hemoglobin</fullName>
    </submittedName>
</protein>
<evidence type="ECO:0000313" key="1">
    <source>
        <dbReference type="EMBL" id="TDQ16518.1"/>
    </source>
</evidence>
<name>A0A4R6T6F3_9BACT</name>
<dbReference type="InterPro" id="IPR012292">
    <property type="entry name" value="Globin/Proto"/>
</dbReference>
<proteinExistence type="predicted"/>
<dbReference type="EMBL" id="SNYF01000007">
    <property type="protein sequence ID" value="TDQ16518.1"/>
    <property type="molecule type" value="Genomic_DNA"/>
</dbReference>
<dbReference type="Gene3D" id="1.10.490.10">
    <property type="entry name" value="Globins"/>
    <property type="match status" value="1"/>
</dbReference>
<accession>A0A4R6T6F3</accession>